<dbReference type="EMBL" id="JAUJYO010000004">
    <property type="protein sequence ID" value="KAK1318449.1"/>
    <property type="molecule type" value="Genomic_DNA"/>
</dbReference>
<feature type="compositionally biased region" description="Polar residues" evidence="1">
    <location>
        <begin position="18"/>
        <end position="36"/>
    </location>
</feature>
<dbReference type="Proteomes" id="UP001180020">
    <property type="component" value="Unassembled WGS sequence"/>
</dbReference>
<evidence type="ECO:0000313" key="3">
    <source>
        <dbReference type="EMBL" id="KAK1318449.1"/>
    </source>
</evidence>
<sequence length="151" mass="16384">MASGIRSPSRSVTRRSDGSPSSHGPSVSTRKSSSTTEGRESHVLVVVCDAQRGSQKLNSSGHDCHQIFSTGGVMNFAQMGVQSIDQGTLVNFLGNIGKTLLSLVVIFYDLIFILQCYILYPLKMEKFPVISKETVTPLLKSSDIEEESSNV</sequence>
<reference evidence="3" key="1">
    <citation type="journal article" date="2023" name="Nat. Commun.">
        <title>Diploid and tetraploid genomes of Acorus and the evolution of monocots.</title>
        <authorList>
            <person name="Ma L."/>
            <person name="Liu K.W."/>
            <person name="Li Z."/>
            <person name="Hsiao Y.Y."/>
            <person name="Qi Y."/>
            <person name="Fu T."/>
            <person name="Tang G.D."/>
            <person name="Zhang D."/>
            <person name="Sun W.H."/>
            <person name="Liu D.K."/>
            <person name="Li Y."/>
            <person name="Chen G.Z."/>
            <person name="Liu X.D."/>
            <person name="Liao X.Y."/>
            <person name="Jiang Y.T."/>
            <person name="Yu X."/>
            <person name="Hao Y."/>
            <person name="Huang J."/>
            <person name="Zhao X.W."/>
            <person name="Ke S."/>
            <person name="Chen Y.Y."/>
            <person name="Wu W.L."/>
            <person name="Hsu J.L."/>
            <person name="Lin Y.F."/>
            <person name="Huang M.D."/>
            <person name="Li C.Y."/>
            <person name="Huang L."/>
            <person name="Wang Z.W."/>
            <person name="Zhao X."/>
            <person name="Zhong W.Y."/>
            <person name="Peng D.H."/>
            <person name="Ahmad S."/>
            <person name="Lan S."/>
            <person name="Zhang J.S."/>
            <person name="Tsai W.C."/>
            <person name="Van de Peer Y."/>
            <person name="Liu Z.J."/>
        </authorList>
    </citation>
    <scope>NUCLEOTIDE SEQUENCE</scope>
    <source>
        <strain evidence="3">CP</strain>
    </source>
</reference>
<gene>
    <name evidence="3" type="ORF">QJS10_CPB04g01688</name>
</gene>
<dbReference type="PANTHER" id="PTHR13131:SF5">
    <property type="entry name" value="CYSTINOSIN"/>
    <property type="match status" value="1"/>
</dbReference>
<evidence type="ECO:0000256" key="1">
    <source>
        <dbReference type="SAM" id="MobiDB-lite"/>
    </source>
</evidence>
<protein>
    <submittedName>
        <fullName evidence="3">Uncharacterized protein</fullName>
    </submittedName>
</protein>
<feature type="compositionally biased region" description="Polar residues" evidence="1">
    <location>
        <begin position="1"/>
        <end position="11"/>
    </location>
</feature>
<keyword evidence="2" id="KW-1133">Transmembrane helix</keyword>
<keyword evidence="4" id="KW-1185">Reference proteome</keyword>
<feature type="region of interest" description="Disordered" evidence="1">
    <location>
        <begin position="1"/>
        <end position="38"/>
    </location>
</feature>
<accession>A0AAV9EZQ8</accession>
<dbReference type="GO" id="GO:0005774">
    <property type="term" value="C:vacuolar membrane"/>
    <property type="evidence" value="ECO:0007669"/>
    <property type="project" value="TreeGrafter"/>
</dbReference>
<dbReference type="InterPro" id="IPR005282">
    <property type="entry name" value="LC_transporter"/>
</dbReference>
<dbReference type="GO" id="GO:0015184">
    <property type="term" value="F:L-cystine transmembrane transporter activity"/>
    <property type="evidence" value="ECO:0007669"/>
    <property type="project" value="TreeGrafter"/>
</dbReference>
<keyword evidence="2" id="KW-0812">Transmembrane</keyword>
<keyword evidence="2" id="KW-0472">Membrane</keyword>
<evidence type="ECO:0000256" key="2">
    <source>
        <dbReference type="SAM" id="Phobius"/>
    </source>
</evidence>
<proteinExistence type="predicted"/>
<feature type="transmembrane region" description="Helical" evidence="2">
    <location>
        <begin position="100"/>
        <end position="120"/>
    </location>
</feature>
<dbReference type="PANTHER" id="PTHR13131">
    <property type="entry name" value="CYSTINOSIN"/>
    <property type="match status" value="1"/>
</dbReference>
<comment type="caution">
    <text evidence="3">The sequence shown here is derived from an EMBL/GenBank/DDBJ whole genome shotgun (WGS) entry which is preliminary data.</text>
</comment>
<organism evidence="3 4">
    <name type="scientific">Acorus calamus</name>
    <name type="common">Sweet flag</name>
    <dbReference type="NCBI Taxonomy" id="4465"/>
    <lineage>
        <taxon>Eukaryota</taxon>
        <taxon>Viridiplantae</taxon>
        <taxon>Streptophyta</taxon>
        <taxon>Embryophyta</taxon>
        <taxon>Tracheophyta</taxon>
        <taxon>Spermatophyta</taxon>
        <taxon>Magnoliopsida</taxon>
        <taxon>Liliopsida</taxon>
        <taxon>Acoraceae</taxon>
        <taxon>Acorus</taxon>
    </lineage>
</organism>
<name>A0AAV9EZQ8_ACOCL</name>
<reference evidence="3" key="2">
    <citation type="submission" date="2023-06" db="EMBL/GenBank/DDBJ databases">
        <authorList>
            <person name="Ma L."/>
            <person name="Liu K.-W."/>
            <person name="Li Z."/>
            <person name="Hsiao Y.-Y."/>
            <person name="Qi Y."/>
            <person name="Fu T."/>
            <person name="Tang G."/>
            <person name="Zhang D."/>
            <person name="Sun W.-H."/>
            <person name="Liu D.-K."/>
            <person name="Li Y."/>
            <person name="Chen G.-Z."/>
            <person name="Liu X.-D."/>
            <person name="Liao X.-Y."/>
            <person name="Jiang Y.-T."/>
            <person name="Yu X."/>
            <person name="Hao Y."/>
            <person name="Huang J."/>
            <person name="Zhao X.-W."/>
            <person name="Ke S."/>
            <person name="Chen Y.-Y."/>
            <person name="Wu W.-L."/>
            <person name="Hsu J.-L."/>
            <person name="Lin Y.-F."/>
            <person name="Huang M.-D."/>
            <person name="Li C.-Y."/>
            <person name="Huang L."/>
            <person name="Wang Z.-W."/>
            <person name="Zhao X."/>
            <person name="Zhong W.-Y."/>
            <person name="Peng D.-H."/>
            <person name="Ahmad S."/>
            <person name="Lan S."/>
            <person name="Zhang J.-S."/>
            <person name="Tsai W.-C."/>
            <person name="Van De Peer Y."/>
            <person name="Liu Z.-J."/>
        </authorList>
    </citation>
    <scope>NUCLEOTIDE SEQUENCE</scope>
    <source>
        <strain evidence="3">CP</strain>
        <tissue evidence="3">Leaves</tissue>
    </source>
</reference>
<evidence type="ECO:0000313" key="4">
    <source>
        <dbReference type="Proteomes" id="UP001180020"/>
    </source>
</evidence>
<dbReference type="AlphaFoldDB" id="A0AAV9EZQ8"/>